<feature type="signal peptide" evidence="1">
    <location>
        <begin position="1"/>
        <end position="24"/>
    </location>
</feature>
<keyword evidence="3" id="KW-1185">Reference proteome</keyword>
<comment type="caution">
    <text evidence="2">The sequence shown here is derived from an EMBL/GenBank/DDBJ whole genome shotgun (WGS) entry which is preliminary data.</text>
</comment>
<dbReference type="EMBL" id="JACVQF010000190">
    <property type="protein sequence ID" value="MBD0420695.1"/>
    <property type="molecule type" value="Genomic_DNA"/>
</dbReference>
<evidence type="ECO:0000313" key="2">
    <source>
        <dbReference type="EMBL" id="MBD0420695.1"/>
    </source>
</evidence>
<keyword evidence="1" id="KW-0732">Signal</keyword>
<evidence type="ECO:0000256" key="1">
    <source>
        <dbReference type="SAM" id="SignalP"/>
    </source>
</evidence>
<dbReference type="RefSeq" id="WP_188181694.1">
    <property type="nucleotide sequence ID" value="NZ_JACVQF010000190.1"/>
</dbReference>
<dbReference type="AlphaFoldDB" id="A0A926L2G8"/>
<accession>A0A926L2G8</accession>
<dbReference type="Proteomes" id="UP000621210">
    <property type="component" value="Unassembled WGS sequence"/>
</dbReference>
<reference evidence="2" key="1">
    <citation type="submission" date="2020-09" db="EMBL/GenBank/DDBJ databases">
        <title>Streptomyces grisecoloratus sp. nov., isolated from cotton soil.</title>
        <authorList>
            <person name="Xing L."/>
        </authorList>
    </citation>
    <scope>NUCLEOTIDE SEQUENCE</scope>
    <source>
        <strain evidence="2">TRM S81-3</strain>
    </source>
</reference>
<evidence type="ECO:0008006" key="4">
    <source>
        <dbReference type="Google" id="ProtNLM"/>
    </source>
</evidence>
<sequence>MRKRLVRHALGAVAAAALAWSAIAWGPSAATATSGGSAAAAVPVAGEAPGYAVEDFNYPGADKIQGFTLKRGDGHIVLATCGSATGLLEVWSSELPERVCFRVTGDSGFLTLEMPAVFSIRGNDYTTQVDMTVDDTRTTYDIDKNIWNAVGESTDGRTAALVEIRTSK</sequence>
<feature type="chain" id="PRO_5038679838" description="Secreted protein" evidence="1">
    <location>
        <begin position="25"/>
        <end position="168"/>
    </location>
</feature>
<protein>
    <recommendedName>
        <fullName evidence="4">Secreted protein</fullName>
    </recommendedName>
</protein>
<reference evidence="2" key="2">
    <citation type="submission" date="2020-09" db="EMBL/GenBank/DDBJ databases">
        <authorList>
            <person name="Luo X."/>
        </authorList>
    </citation>
    <scope>NUCLEOTIDE SEQUENCE</scope>
    <source>
        <strain evidence="2">TRM S81-3</strain>
    </source>
</reference>
<proteinExistence type="predicted"/>
<evidence type="ECO:0000313" key="3">
    <source>
        <dbReference type="Proteomes" id="UP000621210"/>
    </source>
</evidence>
<organism evidence="2 3">
    <name type="scientific">Streptomyces griseicoloratus</name>
    <dbReference type="NCBI Taxonomy" id="2752516"/>
    <lineage>
        <taxon>Bacteria</taxon>
        <taxon>Bacillati</taxon>
        <taxon>Actinomycetota</taxon>
        <taxon>Actinomycetes</taxon>
        <taxon>Kitasatosporales</taxon>
        <taxon>Streptomycetaceae</taxon>
        <taxon>Streptomyces</taxon>
    </lineage>
</organism>
<name>A0A926L2G8_9ACTN</name>
<gene>
    <name evidence="2" type="ORF">H0H10_16340</name>
</gene>